<dbReference type="Proteomes" id="UP000189627">
    <property type="component" value="Chromosome 1"/>
</dbReference>
<evidence type="ECO:0000313" key="1">
    <source>
        <dbReference type="EMBL" id="AQV95285.1"/>
    </source>
</evidence>
<reference evidence="2" key="1">
    <citation type="submission" date="2017-02" db="EMBL/GenBank/DDBJ databases">
        <title>Complete genome sequence of Cupriavidus necator strain NH9, a 3-chlorobenzoate degrader.</title>
        <authorList>
            <person name="Moriuchi R."/>
            <person name="Dohra H."/>
            <person name="Ogawa N."/>
        </authorList>
    </citation>
    <scope>NUCLEOTIDE SEQUENCE [LARGE SCALE GENOMIC DNA]</scope>
    <source>
        <strain evidence="2">NH9</strain>
    </source>
</reference>
<dbReference type="KEGG" id="cuh:BJN34_15510"/>
<gene>
    <name evidence="1" type="ORF">BJN34_15510</name>
</gene>
<proteinExistence type="predicted"/>
<sequence length="73" mass="8034">MYSCKIVGSGVHDRDDAYGTAHLVKRTALAEGIDTMEVKRVLHGDNGTRLKAATLLAMLHWLWGSSPRTRARA</sequence>
<evidence type="ECO:0000313" key="2">
    <source>
        <dbReference type="Proteomes" id="UP000189627"/>
    </source>
</evidence>
<protein>
    <recommendedName>
        <fullName evidence="3">Transposase</fullName>
    </recommendedName>
</protein>
<accession>A0A1U9USY8</accession>
<dbReference type="RefSeq" id="WP_078197571.1">
    <property type="nucleotide sequence ID" value="NZ_CP017757.2"/>
</dbReference>
<name>A0A1U9USY8_CUPNE</name>
<dbReference type="AlphaFoldDB" id="A0A1U9USY8"/>
<organism evidence="1 2">
    <name type="scientific">Cupriavidus necator</name>
    <name type="common">Alcaligenes eutrophus</name>
    <name type="synonym">Ralstonia eutropha</name>
    <dbReference type="NCBI Taxonomy" id="106590"/>
    <lineage>
        <taxon>Bacteria</taxon>
        <taxon>Pseudomonadati</taxon>
        <taxon>Pseudomonadota</taxon>
        <taxon>Betaproteobacteria</taxon>
        <taxon>Burkholderiales</taxon>
        <taxon>Burkholderiaceae</taxon>
        <taxon>Cupriavidus</taxon>
    </lineage>
</organism>
<evidence type="ECO:0008006" key="3">
    <source>
        <dbReference type="Google" id="ProtNLM"/>
    </source>
</evidence>
<dbReference type="EMBL" id="CP017757">
    <property type="protein sequence ID" value="AQV95285.1"/>
    <property type="molecule type" value="Genomic_DNA"/>
</dbReference>